<keyword evidence="1" id="KW-0560">Oxidoreductase</keyword>
<dbReference type="RefSeq" id="WP_189192680.1">
    <property type="nucleotide sequence ID" value="NZ_BMMM01000036.1"/>
</dbReference>
<comment type="caution">
    <text evidence="3">The sequence shown here is derived from an EMBL/GenBank/DDBJ whole genome shotgun (WGS) entry which is preliminary data.</text>
</comment>
<proteinExistence type="predicted"/>
<dbReference type="Proteomes" id="UP000600365">
    <property type="component" value="Unassembled WGS sequence"/>
</dbReference>
<name>A0A917YH08_9ACTN</name>
<reference evidence="3 4" key="1">
    <citation type="journal article" date="2014" name="Int. J. Syst. Evol. Microbiol.">
        <title>Complete genome sequence of Corynebacterium casei LMG S-19264T (=DSM 44701T), isolated from a smear-ripened cheese.</title>
        <authorList>
            <consortium name="US DOE Joint Genome Institute (JGI-PGF)"/>
            <person name="Walter F."/>
            <person name="Albersmeier A."/>
            <person name="Kalinowski J."/>
            <person name="Ruckert C."/>
        </authorList>
    </citation>
    <scope>NUCLEOTIDE SEQUENCE [LARGE SCALE GENOMIC DNA]</scope>
    <source>
        <strain evidence="3 4">CGMCC 4.7111</strain>
    </source>
</reference>
<evidence type="ECO:0000256" key="1">
    <source>
        <dbReference type="ARBA" id="ARBA00023002"/>
    </source>
</evidence>
<dbReference type="InterPro" id="IPR036683">
    <property type="entry name" value="CO_DH_flav_C_dom_sf"/>
</dbReference>
<keyword evidence="4" id="KW-1185">Reference proteome</keyword>
<dbReference type="PROSITE" id="PS51387">
    <property type="entry name" value="FAD_PCMH"/>
    <property type="match status" value="1"/>
</dbReference>
<dbReference type="GO" id="GO:0071949">
    <property type="term" value="F:FAD binding"/>
    <property type="evidence" value="ECO:0007669"/>
    <property type="project" value="InterPro"/>
</dbReference>
<dbReference type="PANTHER" id="PTHR42659">
    <property type="entry name" value="XANTHINE DEHYDROGENASE SUBUNIT C-RELATED"/>
    <property type="match status" value="1"/>
</dbReference>
<dbReference type="AlphaFoldDB" id="A0A917YH08"/>
<gene>
    <name evidence="3" type="ORF">GCM10011579_098320</name>
</gene>
<dbReference type="GO" id="GO:0016491">
    <property type="term" value="F:oxidoreductase activity"/>
    <property type="evidence" value="ECO:0007669"/>
    <property type="project" value="UniProtKB-KW"/>
</dbReference>
<dbReference type="InterPro" id="IPR016167">
    <property type="entry name" value="FAD-bd_PCMH_sub1"/>
</dbReference>
<dbReference type="Gene3D" id="3.30.465.10">
    <property type="match status" value="2"/>
</dbReference>
<dbReference type="Pfam" id="PF00941">
    <property type="entry name" value="FAD_binding_5"/>
    <property type="match status" value="1"/>
</dbReference>
<dbReference type="Pfam" id="PF03450">
    <property type="entry name" value="CO_deh_flav_C"/>
    <property type="match status" value="1"/>
</dbReference>
<dbReference type="EMBL" id="BMMM01000036">
    <property type="protein sequence ID" value="GGN96640.1"/>
    <property type="molecule type" value="Genomic_DNA"/>
</dbReference>
<dbReference type="Gene3D" id="3.30.390.50">
    <property type="entry name" value="CO dehydrogenase flavoprotein, C-terminal domain"/>
    <property type="match status" value="1"/>
</dbReference>
<dbReference type="Gene3D" id="3.30.43.10">
    <property type="entry name" value="Uridine Diphospho-n-acetylenolpyruvylglucosamine Reductase, domain 2"/>
    <property type="match status" value="1"/>
</dbReference>
<feature type="domain" description="FAD-binding PCMH-type" evidence="2">
    <location>
        <begin position="1"/>
        <end position="221"/>
    </location>
</feature>
<dbReference type="InterPro" id="IPR051312">
    <property type="entry name" value="Diverse_Substr_Oxidored"/>
</dbReference>
<dbReference type="SUPFAM" id="SSF55447">
    <property type="entry name" value="CO dehydrogenase flavoprotein C-terminal domain-like"/>
    <property type="match status" value="1"/>
</dbReference>
<evidence type="ECO:0000313" key="3">
    <source>
        <dbReference type="EMBL" id="GGN96640.1"/>
    </source>
</evidence>
<dbReference type="InterPro" id="IPR036318">
    <property type="entry name" value="FAD-bd_PCMH-like_sf"/>
</dbReference>
<evidence type="ECO:0000313" key="4">
    <source>
        <dbReference type="Proteomes" id="UP000600365"/>
    </source>
</evidence>
<protein>
    <submittedName>
        <fullName evidence="3">Oxidoreductase</fullName>
    </submittedName>
</protein>
<dbReference type="SMART" id="SM01092">
    <property type="entry name" value="CO_deh_flav_C"/>
    <property type="match status" value="1"/>
</dbReference>
<organism evidence="3 4">
    <name type="scientific">Streptomyces albiflavescens</name>
    <dbReference type="NCBI Taxonomy" id="1623582"/>
    <lineage>
        <taxon>Bacteria</taxon>
        <taxon>Bacillati</taxon>
        <taxon>Actinomycetota</taxon>
        <taxon>Actinomycetes</taxon>
        <taxon>Kitasatosporales</taxon>
        <taxon>Streptomycetaceae</taxon>
        <taxon>Streptomyces</taxon>
    </lineage>
</organism>
<dbReference type="SUPFAM" id="SSF56176">
    <property type="entry name" value="FAD-binding/transporter-associated domain-like"/>
    <property type="match status" value="1"/>
</dbReference>
<dbReference type="InterPro" id="IPR016169">
    <property type="entry name" value="FAD-bd_PCMH_sub2"/>
</dbReference>
<dbReference type="PANTHER" id="PTHR42659:SF1">
    <property type="entry name" value="OXIDOREDUCTASE"/>
    <property type="match status" value="1"/>
</dbReference>
<dbReference type="InterPro" id="IPR002346">
    <property type="entry name" value="Mopterin_DH_FAD-bd"/>
</dbReference>
<accession>A0A917YH08</accession>
<dbReference type="InterPro" id="IPR005107">
    <property type="entry name" value="CO_DH_flav_C"/>
</dbReference>
<dbReference type="InterPro" id="IPR016166">
    <property type="entry name" value="FAD-bd_PCMH"/>
</dbReference>
<sequence length="328" mass="34318">MKEFSYQRPGQVREALALAADDGARFLGGGTNLVDLMKDGIETPNRLVDVRGLPLDGVRDAPDGGLVIGATTTNSDAAAHPEVRRRYPALSQAVLAGASGQLRNMATVGGNLLQRTRCGYFADSSQPCNKRSPGSGCSAIAGEHHNHAILGWSDHCAATHPSDMAVALVAFDAVVHYETLDGTQEIPLSEFYPPVGETPQRETMLPSGALITAVTLPGAAASPRSRYRKVRERASYAFANVSVAAALDVNEGVVQGARIALGGLASRPLRAHAAESALQGAPATADRFGVAADAELSAARPLRDNAYKVTLARNLIVAVLTELAHPAE</sequence>
<evidence type="ECO:0000259" key="2">
    <source>
        <dbReference type="PROSITE" id="PS51387"/>
    </source>
</evidence>